<proteinExistence type="inferred from homology"/>
<dbReference type="InterPro" id="IPR024051">
    <property type="entry name" value="AICAR_Tfase_dup_dom_sf"/>
</dbReference>
<keyword evidence="20" id="KW-1185">Reference proteome</keyword>
<dbReference type="AlphaFoldDB" id="A0A7R9FQT8"/>
<evidence type="ECO:0000256" key="11">
    <source>
        <dbReference type="ARBA" id="ARBA00022755"/>
    </source>
</evidence>
<dbReference type="EC" id="2.1.2.3" evidence="6"/>
<evidence type="ECO:0000256" key="8">
    <source>
        <dbReference type="ARBA" id="ARBA00017905"/>
    </source>
</evidence>
<dbReference type="PANTHER" id="PTHR11692:SF0">
    <property type="entry name" value="BIFUNCTIONAL PURINE BIOSYNTHESIS PROTEIN ATIC"/>
    <property type="match status" value="1"/>
</dbReference>
<dbReference type="InterPro" id="IPR016193">
    <property type="entry name" value="Cytidine_deaminase-like"/>
</dbReference>
<evidence type="ECO:0000256" key="5">
    <source>
        <dbReference type="ARBA" id="ARBA00007667"/>
    </source>
</evidence>
<dbReference type="SUPFAM" id="SSF53927">
    <property type="entry name" value="Cytidine deaminase-like"/>
    <property type="match status" value="1"/>
</dbReference>
<evidence type="ECO:0000256" key="12">
    <source>
        <dbReference type="ARBA" id="ARBA00022801"/>
    </source>
</evidence>
<comment type="subunit">
    <text evidence="15">Homodimer. Associates with internalized INSR complexes on Golgi/endosomal membranes. Interacts with INSR; ATIC together with PRKAA2/AMPK2 and HACD3/PTPLAD1 is proposed to be part of a signaling network regulating INSR autophosphorylation and endocytosis.</text>
</comment>
<dbReference type="EMBL" id="CAJPEV010003607">
    <property type="protein sequence ID" value="CAG0900133.1"/>
    <property type="molecule type" value="Genomic_DNA"/>
</dbReference>
<dbReference type="NCBIfam" id="TIGR00355">
    <property type="entry name" value="purH"/>
    <property type="match status" value="1"/>
</dbReference>
<protein>
    <recommendedName>
        <fullName evidence="8">Bifunctional purine biosynthesis protein ATIC</fullName>
        <ecNumber evidence="6">2.1.2.3</ecNumber>
        <ecNumber evidence="7">3.5.4.10</ecNumber>
    </recommendedName>
    <alternativeName>
        <fullName evidence="14">AICAR transformylase/inosine monophosphate cyclohydrolase</fullName>
    </alternativeName>
</protein>
<comment type="similarity">
    <text evidence="5">Belongs to the PurH family.</text>
</comment>
<keyword evidence="9" id="KW-0963">Cytoplasm</keyword>
<dbReference type="PIRSF" id="PIRSF000414">
    <property type="entry name" value="AICARFT_IMPCHas"/>
    <property type="match status" value="1"/>
</dbReference>
<evidence type="ECO:0000256" key="17">
    <source>
        <dbReference type="ARBA" id="ARBA00048341"/>
    </source>
</evidence>
<dbReference type="CDD" id="cd01421">
    <property type="entry name" value="IMPCH"/>
    <property type="match status" value="1"/>
</dbReference>
<dbReference type="PROSITE" id="PS51855">
    <property type="entry name" value="MGS"/>
    <property type="match status" value="1"/>
</dbReference>
<gene>
    <name evidence="19" type="ORF">DSTB1V02_LOCUS11284</name>
</gene>
<dbReference type="EC" id="3.5.4.10" evidence="7"/>
<evidence type="ECO:0000256" key="15">
    <source>
        <dbReference type="ARBA" id="ARBA00046691"/>
    </source>
</evidence>
<evidence type="ECO:0000313" key="19">
    <source>
        <dbReference type="EMBL" id="CAD7251518.1"/>
    </source>
</evidence>
<dbReference type="OrthoDB" id="6017153at2759"/>
<evidence type="ECO:0000256" key="3">
    <source>
        <dbReference type="ARBA" id="ARBA00004844"/>
    </source>
</evidence>
<evidence type="ECO:0000256" key="10">
    <source>
        <dbReference type="ARBA" id="ARBA00022679"/>
    </source>
</evidence>
<dbReference type="SUPFAM" id="SSF52335">
    <property type="entry name" value="Methylglyoxal synthase-like"/>
    <property type="match status" value="1"/>
</dbReference>
<dbReference type="InterPro" id="IPR002695">
    <property type="entry name" value="PurH-like"/>
</dbReference>
<reference evidence="19" key="1">
    <citation type="submission" date="2020-11" db="EMBL/GenBank/DDBJ databases">
        <authorList>
            <person name="Tran Van P."/>
        </authorList>
    </citation>
    <scope>NUCLEOTIDE SEQUENCE</scope>
</reference>
<evidence type="ECO:0000313" key="20">
    <source>
        <dbReference type="Proteomes" id="UP000677054"/>
    </source>
</evidence>
<comment type="subcellular location">
    <subcellularLocation>
        <location evidence="2">Cytoplasm</location>
        <location evidence="2">Cytosol</location>
    </subcellularLocation>
</comment>
<dbReference type="NCBIfam" id="NF005492">
    <property type="entry name" value="PRK07106.1"/>
    <property type="match status" value="1"/>
</dbReference>
<comment type="catalytic activity">
    <reaction evidence="17">
        <text>IMP + H2O = 5-formamido-1-(5-phospho-D-ribosyl)imidazole-4-carboxamide</text>
        <dbReference type="Rhea" id="RHEA:18445"/>
        <dbReference type="ChEBI" id="CHEBI:15377"/>
        <dbReference type="ChEBI" id="CHEBI:58053"/>
        <dbReference type="ChEBI" id="CHEBI:58467"/>
        <dbReference type="EC" id="3.5.4.10"/>
    </reaction>
    <physiologicalReaction direction="right-to-left" evidence="17">
        <dbReference type="Rhea" id="RHEA:18447"/>
    </physiologicalReaction>
</comment>
<dbReference type="Gene3D" id="3.40.140.20">
    <property type="match status" value="2"/>
</dbReference>
<organism evidence="19">
    <name type="scientific">Darwinula stevensoni</name>
    <dbReference type="NCBI Taxonomy" id="69355"/>
    <lineage>
        <taxon>Eukaryota</taxon>
        <taxon>Metazoa</taxon>
        <taxon>Ecdysozoa</taxon>
        <taxon>Arthropoda</taxon>
        <taxon>Crustacea</taxon>
        <taxon>Oligostraca</taxon>
        <taxon>Ostracoda</taxon>
        <taxon>Podocopa</taxon>
        <taxon>Podocopida</taxon>
        <taxon>Darwinulocopina</taxon>
        <taxon>Darwinuloidea</taxon>
        <taxon>Darwinulidae</taxon>
        <taxon>Darwinula</taxon>
    </lineage>
</organism>
<feature type="domain" description="MGS-like" evidence="18">
    <location>
        <begin position="9"/>
        <end position="157"/>
    </location>
</feature>
<dbReference type="InterPro" id="IPR036914">
    <property type="entry name" value="MGS-like_dom_sf"/>
</dbReference>
<evidence type="ECO:0000256" key="9">
    <source>
        <dbReference type="ARBA" id="ARBA00022490"/>
    </source>
</evidence>
<evidence type="ECO:0000256" key="7">
    <source>
        <dbReference type="ARBA" id="ARBA00012712"/>
    </source>
</evidence>
<dbReference type="GO" id="GO:0004643">
    <property type="term" value="F:phosphoribosylaminoimidazolecarboxamide formyltransferase activity"/>
    <property type="evidence" value="ECO:0007669"/>
    <property type="project" value="UniProtKB-EC"/>
</dbReference>
<sequence length="601" mass="66132">MSEPAKIDNCHSTINKLALISVSDKTGILDFGRELHSLGFALIASGGTGKALRSVGIPVRDVSDLTGFPELIGGRVKTLHPTIHAGILCQMTKRDLDDLKLHGIQPISVVVCNLYPFEELVKKAGVSIEEAVENIDIGGVTLLRAAAKNHTRVLVVCDPADYKIAYEKLVEDEWPEKGLGFRQQMAVKAFQHTCNYDRCISQHFSKIFNVFRGEKELRYGMNPHQKPAFICPPEGLSSLPFSVINGDPGYINLLDALNAYQLVYELSMISEGQFPAAASFKHVSPAGAALGLPLSVDEAKVYLVDDMMLEMTPMAAAYARARGADRMSSFGDFIALSHLCDEATAKIIGREVSDGIIAPSYSNTALEILKKKKNGKFVILLMKTEYMPPEMESRTVYGLTLAQKRNDALIDESLFSCIVSDKKALTPETKRDLLIAAASAKYTQSNSIIIVYNGQVIGTGAGQQSRIHCTQLACQKALNWWLRFHPKVLSLKFKAGVKRSVKSNVVESFLAQQLGEITSFLEEEPIMITSDEKAEWKQNLKGASLCSDAFFPFRDCVDLASEYGIENVISPCGSVNDEEVIKAANEHGMVFVQSKFRLFHH</sequence>
<dbReference type="Pfam" id="PF02142">
    <property type="entry name" value="MGS"/>
    <property type="match status" value="1"/>
</dbReference>
<evidence type="ECO:0000259" key="18">
    <source>
        <dbReference type="PROSITE" id="PS51855"/>
    </source>
</evidence>
<evidence type="ECO:0000256" key="6">
    <source>
        <dbReference type="ARBA" id="ARBA00012253"/>
    </source>
</evidence>
<accession>A0A7R9FQT8</accession>
<keyword evidence="13" id="KW-0511">Multifunctional enzyme</keyword>
<evidence type="ECO:0000256" key="13">
    <source>
        <dbReference type="ARBA" id="ARBA00023268"/>
    </source>
</evidence>
<dbReference type="FunFam" id="3.40.50.1380:FF:000001">
    <property type="entry name" value="Bifunctional purine biosynthesis protein PurH"/>
    <property type="match status" value="1"/>
</dbReference>
<dbReference type="Proteomes" id="UP000677054">
    <property type="component" value="Unassembled WGS sequence"/>
</dbReference>
<dbReference type="GO" id="GO:0005829">
    <property type="term" value="C:cytosol"/>
    <property type="evidence" value="ECO:0007669"/>
    <property type="project" value="UniProtKB-SubCell"/>
</dbReference>
<evidence type="ECO:0000256" key="1">
    <source>
        <dbReference type="ARBA" id="ARBA00000945"/>
    </source>
</evidence>
<dbReference type="GO" id="GO:0003937">
    <property type="term" value="F:IMP cyclohydrolase activity"/>
    <property type="evidence" value="ECO:0007669"/>
    <property type="project" value="UniProtKB-EC"/>
</dbReference>
<evidence type="ECO:0000256" key="2">
    <source>
        <dbReference type="ARBA" id="ARBA00004514"/>
    </source>
</evidence>
<name>A0A7R9FQT8_9CRUS</name>
<dbReference type="PANTHER" id="PTHR11692">
    <property type="entry name" value="BIFUNCTIONAL PURINE BIOSYNTHESIS PROTEIN PURH"/>
    <property type="match status" value="1"/>
</dbReference>
<dbReference type="UniPathway" id="UPA00074">
    <property type="reaction ID" value="UER00133"/>
</dbReference>
<dbReference type="InterPro" id="IPR024050">
    <property type="entry name" value="AICAR_Tfase_insert_dom_sf"/>
</dbReference>
<dbReference type="GO" id="GO:0006189">
    <property type="term" value="P:'de novo' IMP biosynthetic process"/>
    <property type="evidence" value="ECO:0007669"/>
    <property type="project" value="UniProtKB-UniPathway"/>
</dbReference>
<comment type="catalytic activity">
    <reaction evidence="16">
        <text>(6R)-10-formyltetrahydrofolate + 5-amino-1-(5-phospho-beta-D-ribosyl)imidazole-4-carboxamide = 5-formamido-1-(5-phospho-D-ribosyl)imidazole-4-carboxamide + (6S)-5,6,7,8-tetrahydrofolate</text>
        <dbReference type="Rhea" id="RHEA:22192"/>
        <dbReference type="ChEBI" id="CHEBI:57453"/>
        <dbReference type="ChEBI" id="CHEBI:58467"/>
        <dbReference type="ChEBI" id="CHEBI:58475"/>
        <dbReference type="ChEBI" id="CHEBI:195366"/>
        <dbReference type="EC" id="2.1.2.3"/>
    </reaction>
    <physiologicalReaction direction="left-to-right" evidence="16">
        <dbReference type="Rhea" id="RHEA:22193"/>
    </physiologicalReaction>
</comment>
<evidence type="ECO:0000256" key="16">
    <source>
        <dbReference type="ARBA" id="ARBA00047515"/>
    </source>
</evidence>
<dbReference type="InterPro" id="IPR011607">
    <property type="entry name" value="MGS-like_dom"/>
</dbReference>
<evidence type="ECO:0000256" key="14">
    <source>
        <dbReference type="ARBA" id="ARBA00032307"/>
    </source>
</evidence>
<keyword evidence="10" id="KW-0808">Transferase</keyword>
<dbReference type="SMART" id="SM00851">
    <property type="entry name" value="MGS"/>
    <property type="match status" value="1"/>
</dbReference>
<dbReference type="Gene3D" id="1.10.287.440">
    <property type="match status" value="1"/>
</dbReference>
<dbReference type="Gene3D" id="3.40.50.1380">
    <property type="entry name" value="Methylglyoxal synthase-like domain"/>
    <property type="match status" value="1"/>
</dbReference>
<keyword evidence="11" id="KW-0658">Purine biosynthesis</keyword>
<dbReference type="HAMAP" id="MF_00139">
    <property type="entry name" value="PurH"/>
    <property type="match status" value="1"/>
</dbReference>
<dbReference type="SMART" id="SM00798">
    <property type="entry name" value="AICARFT_IMPCHas"/>
    <property type="match status" value="1"/>
</dbReference>
<dbReference type="EMBL" id="LR903124">
    <property type="protein sequence ID" value="CAD7251518.1"/>
    <property type="molecule type" value="Genomic_DNA"/>
</dbReference>
<dbReference type="FunFam" id="3.40.140.20:FF:000003">
    <property type="entry name" value="Bifunctional purine biosynthesis protein"/>
    <property type="match status" value="1"/>
</dbReference>
<dbReference type="Pfam" id="PF01808">
    <property type="entry name" value="AICARFT_IMPCHas"/>
    <property type="match status" value="1"/>
</dbReference>
<comment type="catalytic activity">
    <reaction evidence="1">
        <text>10-formyldihydrofolate + 5-amino-1-(5-phospho-beta-D-ribosyl)imidazole-4-carboxamide = 5-formamido-1-(5-phospho-D-ribosyl)imidazole-4-carboxamide + 7,8-dihydrofolate</text>
        <dbReference type="Rhea" id="RHEA:59144"/>
        <dbReference type="ChEBI" id="CHEBI:57451"/>
        <dbReference type="ChEBI" id="CHEBI:57452"/>
        <dbReference type="ChEBI" id="CHEBI:58467"/>
        <dbReference type="ChEBI" id="CHEBI:58475"/>
    </reaction>
    <physiologicalReaction direction="left-to-right" evidence="1">
        <dbReference type="Rhea" id="RHEA:59145"/>
    </physiologicalReaction>
</comment>
<keyword evidence="12" id="KW-0378">Hydrolase</keyword>
<comment type="pathway">
    <text evidence="3">Purine metabolism; IMP biosynthesis via de novo pathway; IMP from 5-formamido-1-(5-phospho-D-ribosyl)imidazole-4-carboxamide: step 1/1.</text>
</comment>
<evidence type="ECO:0000256" key="4">
    <source>
        <dbReference type="ARBA" id="ARBA00004954"/>
    </source>
</evidence>
<comment type="pathway">
    <text evidence="4">Purine metabolism; IMP biosynthesis via de novo pathway; 5-formamido-1-(5-phospho-D-ribosyl)imidazole-4-carboxamide from 5-amino-1-(5-phospho-D-ribosyl)imidazole-4-carboxamide (10-formyl THF route): step 1/1.</text>
</comment>